<keyword evidence="2" id="KW-1185">Reference proteome</keyword>
<organism evidence="1 2">
    <name type="scientific">Physocladia obscura</name>
    <dbReference type="NCBI Taxonomy" id="109957"/>
    <lineage>
        <taxon>Eukaryota</taxon>
        <taxon>Fungi</taxon>
        <taxon>Fungi incertae sedis</taxon>
        <taxon>Chytridiomycota</taxon>
        <taxon>Chytridiomycota incertae sedis</taxon>
        <taxon>Chytridiomycetes</taxon>
        <taxon>Chytridiales</taxon>
        <taxon>Chytriomycetaceae</taxon>
        <taxon>Physocladia</taxon>
    </lineage>
</organism>
<reference evidence="1" key="1">
    <citation type="submission" date="2020-05" db="EMBL/GenBank/DDBJ databases">
        <title>Phylogenomic resolution of chytrid fungi.</title>
        <authorList>
            <person name="Stajich J.E."/>
            <person name="Amses K."/>
            <person name="Simmons R."/>
            <person name="Seto K."/>
            <person name="Myers J."/>
            <person name="Bonds A."/>
            <person name="Quandt C.A."/>
            <person name="Barry K."/>
            <person name="Liu P."/>
            <person name="Grigoriev I."/>
            <person name="Longcore J.E."/>
            <person name="James T.Y."/>
        </authorList>
    </citation>
    <scope>NUCLEOTIDE SEQUENCE</scope>
    <source>
        <strain evidence="1">JEL0513</strain>
    </source>
</reference>
<comment type="caution">
    <text evidence="1">The sequence shown here is derived from an EMBL/GenBank/DDBJ whole genome shotgun (WGS) entry which is preliminary data.</text>
</comment>
<dbReference type="PANTHER" id="PTHR22753">
    <property type="entry name" value="TRANSMEMBRANE PROTEIN 68"/>
    <property type="match status" value="1"/>
</dbReference>
<evidence type="ECO:0000313" key="2">
    <source>
        <dbReference type="Proteomes" id="UP001211907"/>
    </source>
</evidence>
<sequence length="307" mass="35374">MGRSVKTLIWSGISLFFLPSAIFKSLYTKFMNWPDERYMILHHTAPSKIVVKVMFSFVWIIFPLQCKHLTVLLELVENNPHEKIMIVGNHLNCGGVQILVLFLSHLVLTVSLQFKGFDLIFTIWHIYLKTGIYVRAIGDICHFQLPVWSQFLRIWVGSVKGTVENVTLLMETGQSILLIPGGADEIWKDERIPPYTLLWKNRAGFARLSIQYAYKIVPYGIVGFEDMVDIAFSIPAAPFWTFLGDKRALRNHQPPRELHPTSIAHDLEMRIPVYYPWIRLEKSYLVFGEAVDAGEYSGELVYELRNA</sequence>
<protein>
    <recommendedName>
        <fullName evidence="3">Acyltransferase</fullName>
    </recommendedName>
</protein>
<dbReference type="Proteomes" id="UP001211907">
    <property type="component" value="Unassembled WGS sequence"/>
</dbReference>
<feature type="non-terminal residue" evidence="1">
    <location>
        <position position="1"/>
    </location>
</feature>
<dbReference type="PANTHER" id="PTHR22753:SF14">
    <property type="entry name" value="MONOACYLGLYCEROL_DIACYLGLYCEROL O-ACYLTRANSFERASE"/>
    <property type="match status" value="1"/>
</dbReference>
<dbReference type="GO" id="GO:0016020">
    <property type="term" value="C:membrane"/>
    <property type="evidence" value="ECO:0007669"/>
    <property type="project" value="TreeGrafter"/>
</dbReference>
<gene>
    <name evidence="1" type="ORF">HK100_012447</name>
</gene>
<evidence type="ECO:0008006" key="3">
    <source>
        <dbReference type="Google" id="ProtNLM"/>
    </source>
</evidence>
<name>A0AAD5T5Q9_9FUNG</name>
<evidence type="ECO:0000313" key="1">
    <source>
        <dbReference type="EMBL" id="KAJ3121259.1"/>
    </source>
</evidence>
<dbReference type="EMBL" id="JADGJH010000895">
    <property type="protein sequence ID" value="KAJ3121259.1"/>
    <property type="molecule type" value="Genomic_DNA"/>
</dbReference>
<proteinExistence type="predicted"/>
<accession>A0AAD5T5Q9</accession>
<dbReference type="AlphaFoldDB" id="A0AAD5T5Q9"/>